<dbReference type="SMART" id="SM01223">
    <property type="entry name" value="FTO_NTD"/>
    <property type="match status" value="1"/>
</dbReference>
<dbReference type="PROSITE" id="PS51471">
    <property type="entry name" value="FE2OG_OXY"/>
    <property type="match status" value="1"/>
</dbReference>
<comment type="similarity">
    <text evidence="2">Belongs to the iron/ascorbate-dependent oxidoreductase family.</text>
</comment>
<organism evidence="4 5">
    <name type="scientific">Staurois parvus</name>
    <dbReference type="NCBI Taxonomy" id="386267"/>
    <lineage>
        <taxon>Eukaryota</taxon>
        <taxon>Metazoa</taxon>
        <taxon>Chordata</taxon>
        <taxon>Craniata</taxon>
        <taxon>Vertebrata</taxon>
        <taxon>Euteleostomi</taxon>
        <taxon>Amphibia</taxon>
        <taxon>Batrachia</taxon>
        <taxon>Anura</taxon>
        <taxon>Neobatrachia</taxon>
        <taxon>Ranoidea</taxon>
        <taxon>Ranidae</taxon>
        <taxon>Staurois</taxon>
    </lineage>
</organism>
<keyword evidence="2" id="KW-0560">Oxidoreductase</keyword>
<feature type="non-terminal residue" evidence="4">
    <location>
        <position position="231"/>
    </location>
</feature>
<dbReference type="Proteomes" id="UP001162483">
    <property type="component" value="Unassembled WGS sequence"/>
</dbReference>
<dbReference type="InterPro" id="IPR005123">
    <property type="entry name" value="Oxoglu/Fe-dep_dioxygenase_dom"/>
</dbReference>
<dbReference type="InterPro" id="IPR037151">
    <property type="entry name" value="AlkB-like_sf"/>
</dbReference>
<proteinExistence type="inferred from homology"/>
<accession>A0ABN9HC19</accession>
<dbReference type="Gene3D" id="2.60.120.590">
    <property type="entry name" value="Alpha-ketoglutarate-dependent dioxygenase AlkB-like"/>
    <property type="match status" value="1"/>
</dbReference>
<evidence type="ECO:0000313" key="5">
    <source>
        <dbReference type="Proteomes" id="UP001162483"/>
    </source>
</evidence>
<dbReference type="InterPro" id="IPR032868">
    <property type="entry name" value="FTO"/>
</dbReference>
<feature type="non-terminal residue" evidence="4">
    <location>
        <position position="1"/>
    </location>
</feature>
<evidence type="ECO:0000256" key="1">
    <source>
        <dbReference type="ARBA" id="ARBA00001954"/>
    </source>
</evidence>
<dbReference type="PANTHER" id="PTHR31291:SF2">
    <property type="entry name" value="ALPHA-KETOGLUTARATE-DEPENDENT DIOXYGENASE FTO"/>
    <property type="match status" value="1"/>
</dbReference>
<evidence type="ECO:0000256" key="2">
    <source>
        <dbReference type="RuleBase" id="RU003682"/>
    </source>
</evidence>
<comment type="caution">
    <text evidence="4">The sequence shown here is derived from an EMBL/GenBank/DDBJ whole genome shotgun (WGS) entry which is preliminary data.</text>
</comment>
<dbReference type="InterPro" id="IPR024367">
    <property type="entry name" value="FTO_cat_dom"/>
</dbReference>
<keyword evidence="5" id="KW-1185">Reference proteome</keyword>
<dbReference type="Pfam" id="PF12933">
    <property type="entry name" value="FTO_NTD"/>
    <property type="match status" value="1"/>
</dbReference>
<dbReference type="PANTHER" id="PTHR31291">
    <property type="entry name" value="ALPHA-KETOGLUTARATE-DEPENDENT DIOXYGENASE FTO"/>
    <property type="match status" value="1"/>
</dbReference>
<protein>
    <recommendedName>
        <fullName evidence="3">Fe2OG dioxygenase domain-containing protein</fullName>
    </recommendedName>
</protein>
<keyword evidence="2" id="KW-0479">Metal-binding</keyword>
<evidence type="ECO:0000313" key="4">
    <source>
        <dbReference type="EMBL" id="CAI9618036.1"/>
    </source>
</evidence>
<feature type="domain" description="Fe2OG dioxygenase" evidence="3">
    <location>
        <begin position="120"/>
        <end position="231"/>
    </location>
</feature>
<name>A0ABN9HC19_9NEOB</name>
<sequence>CLFQDLVQLKGKDLLTPVSRILIGQPGCTYRYLNTRLFAVPWPDAKYNITYSTEEIADACKAFYELNAFLYEQTKLKLLQCVTNAQCSSGLPQQISLENDYKTNQDDLESYNVTLINYMNPHSMFYLKEEPYFGMGKLAVSWHHDENLLEESSVAVYSYQDCADEIFEDKKSISDWHVGLKIAWDIETPGLALPLNPGDTYFMLGDLNKTHQHCVIAGSQPRFSSTHRVAE</sequence>
<gene>
    <name evidence="4" type="ORF">SPARVUS_LOCUS15629549</name>
</gene>
<keyword evidence="2" id="KW-0408">Iron</keyword>
<comment type="cofactor">
    <cofactor evidence="1">
        <name>Fe(2+)</name>
        <dbReference type="ChEBI" id="CHEBI:29033"/>
    </cofactor>
</comment>
<dbReference type="EMBL" id="CATNWA010020374">
    <property type="protein sequence ID" value="CAI9618036.1"/>
    <property type="molecule type" value="Genomic_DNA"/>
</dbReference>
<evidence type="ECO:0000259" key="3">
    <source>
        <dbReference type="PROSITE" id="PS51471"/>
    </source>
</evidence>
<reference evidence="4" key="1">
    <citation type="submission" date="2023-05" db="EMBL/GenBank/DDBJ databases">
        <authorList>
            <person name="Stuckert A."/>
        </authorList>
    </citation>
    <scope>NUCLEOTIDE SEQUENCE</scope>
</reference>